<feature type="compositionally biased region" description="Low complexity" evidence="1">
    <location>
        <begin position="60"/>
        <end position="75"/>
    </location>
</feature>
<gene>
    <name evidence="2" type="ORF">WJX74_003488</name>
</gene>
<dbReference type="AlphaFoldDB" id="A0AAW1RUA6"/>
<organism evidence="2 3">
    <name type="scientific">Apatococcus lobatus</name>
    <dbReference type="NCBI Taxonomy" id="904363"/>
    <lineage>
        <taxon>Eukaryota</taxon>
        <taxon>Viridiplantae</taxon>
        <taxon>Chlorophyta</taxon>
        <taxon>core chlorophytes</taxon>
        <taxon>Trebouxiophyceae</taxon>
        <taxon>Chlorellales</taxon>
        <taxon>Chlorellaceae</taxon>
        <taxon>Apatococcus</taxon>
    </lineage>
</organism>
<proteinExistence type="predicted"/>
<feature type="region of interest" description="Disordered" evidence="1">
    <location>
        <begin position="58"/>
        <end position="107"/>
    </location>
</feature>
<reference evidence="2 3" key="1">
    <citation type="journal article" date="2024" name="Nat. Commun.">
        <title>Phylogenomics reveals the evolutionary origins of lichenization in chlorophyte algae.</title>
        <authorList>
            <person name="Puginier C."/>
            <person name="Libourel C."/>
            <person name="Otte J."/>
            <person name="Skaloud P."/>
            <person name="Haon M."/>
            <person name="Grisel S."/>
            <person name="Petersen M."/>
            <person name="Berrin J.G."/>
            <person name="Delaux P.M."/>
            <person name="Dal Grande F."/>
            <person name="Keller J."/>
        </authorList>
    </citation>
    <scope>NUCLEOTIDE SEQUENCE [LARGE SCALE GENOMIC DNA]</scope>
    <source>
        <strain evidence="2 3">SAG 2145</strain>
    </source>
</reference>
<keyword evidence="3" id="KW-1185">Reference proteome</keyword>
<evidence type="ECO:0000313" key="3">
    <source>
        <dbReference type="Proteomes" id="UP001438707"/>
    </source>
</evidence>
<name>A0AAW1RUA6_9CHLO</name>
<comment type="caution">
    <text evidence="2">The sequence shown here is derived from an EMBL/GenBank/DDBJ whole genome shotgun (WGS) entry which is preliminary data.</text>
</comment>
<dbReference type="Proteomes" id="UP001438707">
    <property type="component" value="Unassembled WGS sequence"/>
</dbReference>
<protein>
    <submittedName>
        <fullName evidence="2">Uncharacterized protein</fullName>
    </submittedName>
</protein>
<sequence length="137" mass="14566">MRQARHGSQSIDLKDKTRQHKSVCAAHAAGAFIQLRLAAASESDATPVLQTVHGSAVYTDDSSNGAPDAASAAADTPTESCQSRDSPLQPDHVLPRPHGLRTESEDLCSMQAQQSHSTSLCHALSASDNSLRCKYQL</sequence>
<accession>A0AAW1RUA6</accession>
<evidence type="ECO:0000256" key="1">
    <source>
        <dbReference type="SAM" id="MobiDB-lite"/>
    </source>
</evidence>
<feature type="compositionally biased region" description="Polar residues" evidence="1">
    <location>
        <begin position="77"/>
        <end position="86"/>
    </location>
</feature>
<evidence type="ECO:0000313" key="2">
    <source>
        <dbReference type="EMBL" id="KAK9837705.1"/>
    </source>
</evidence>
<dbReference type="EMBL" id="JALJOS010000006">
    <property type="protein sequence ID" value="KAK9837705.1"/>
    <property type="molecule type" value="Genomic_DNA"/>
</dbReference>